<dbReference type="AlphaFoldDB" id="A0AAP0GM50"/>
<accession>A0AAP0GM50</accession>
<comment type="caution">
    <text evidence="3">The sequence shown here is derived from an EMBL/GenBank/DDBJ whole genome shotgun (WGS) entry which is preliminary data.</text>
</comment>
<evidence type="ECO:0000259" key="2">
    <source>
        <dbReference type="Pfam" id="PF07727"/>
    </source>
</evidence>
<evidence type="ECO:0000256" key="1">
    <source>
        <dbReference type="SAM" id="MobiDB-lite"/>
    </source>
</evidence>
<dbReference type="InterPro" id="IPR043502">
    <property type="entry name" value="DNA/RNA_pol_sf"/>
</dbReference>
<dbReference type="SUPFAM" id="SSF56672">
    <property type="entry name" value="DNA/RNA polymerases"/>
    <property type="match status" value="1"/>
</dbReference>
<gene>
    <name evidence="3" type="ORF">SSX86_029806</name>
</gene>
<protein>
    <recommendedName>
        <fullName evidence="2">Reverse transcriptase Ty1/copia-type domain-containing protein</fullName>
    </recommendedName>
</protein>
<evidence type="ECO:0000313" key="3">
    <source>
        <dbReference type="EMBL" id="KAK9053174.1"/>
    </source>
</evidence>
<dbReference type="InterPro" id="IPR013103">
    <property type="entry name" value="RVT_2"/>
</dbReference>
<dbReference type="Pfam" id="PF07727">
    <property type="entry name" value="RVT_2"/>
    <property type="match status" value="1"/>
</dbReference>
<feature type="compositionally biased region" description="Polar residues" evidence="1">
    <location>
        <begin position="72"/>
        <end position="87"/>
    </location>
</feature>
<keyword evidence="4" id="KW-1185">Reference proteome</keyword>
<organism evidence="3 4">
    <name type="scientific">Deinandra increscens subsp. villosa</name>
    <dbReference type="NCBI Taxonomy" id="3103831"/>
    <lineage>
        <taxon>Eukaryota</taxon>
        <taxon>Viridiplantae</taxon>
        <taxon>Streptophyta</taxon>
        <taxon>Embryophyta</taxon>
        <taxon>Tracheophyta</taxon>
        <taxon>Spermatophyta</taxon>
        <taxon>Magnoliopsida</taxon>
        <taxon>eudicotyledons</taxon>
        <taxon>Gunneridae</taxon>
        <taxon>Pentapetalae</taxon>
        <taxon>asterids</taxon>
        <taxon>campanulids</taxon>
        <taxon>Asterales</taxon>
        <taxon>Asteraceae</taxon>
        <taxon>Asteroideae</taxon>
        <taxon>Heliantheae alliance</taxon>
        <taxon>Madieae</taxon>
        <taxon>Madiinae</taxon>
        <taxon>Deinandra</taxon>
    </lineage>
</organism>
<feature type="compositionally biased region" description="Low complexity" evidence="1">
    <location>
        <begin position="18"/>
        <end position="46"/>
    </location>
</feature>
<proteinExistence type="predicted"/>
<dbReference type="PANTHER" id="PTHR11439:SF524">
    <property type="entry name" value="RNA-DIRECTED DNA POLYMERASE, PROTEIN KINASE RLK-PELLE-DLSV FAMILY"/>
    <property type="match status" value="1"/>
</dbReference>
<feature type="region of interest" description="Disordered" evidence="1">
    <location>
        <begin position="1"/>
        <end position="89"/>
    </location>
</feature>
<evidence type="ECO:0000313" key="4">
    <source>
        <dbReference type="Proteomes" id="UP001408789"/>
    </source>
</evidence>
<reference evidence="3 4" key="1">
    <citation type="submission" date="2024-04" db="EMBL/GenBank/DDBJ databases">
        <title>The reference genome of an endangered Asteraceae, Deinandra increscens subsp. villosa, native to the Central Coast of California.</title>
        <authorList>
            <person name="Guilliams M."/>
            <person name="Hasenstab-Lehman K."/>
            <person name="Meyer R."/>
            <person name="Mcevoy S."/>
        </authorList>
    </citation>
    <scope>NUCLEOTIDE SEQUENCE [LARGE SCALE GENOMIC DNA]</scope>
    <source>
        <tissue evidence="3">Leaf</tissue>
    </source>
</reference>
<name>A0AAP0GM50_9ASTR</name>
<dbReference type="EMBL" id="JBCNJP010000027">
    <property type="protein sequence ID" value="KAK9053174.1"/>
    <property type="molecule type" value="Genomic_DNA"/>
</dbReference>
<dbReference type="CDD" id="cd09272">
    <property type="entry name" value="RNase_HI_RT_Ty1"/>
    <property type="match status" value="1"/>
</dbReference>
<dbReference type="PANTHER" id="PTHR11439">
    <property type="entry name" value="GAG-POL-RELATED RETROTRANSPOSON"/>
    <property type="match status" value="1"/>
</dbReference>
<feature type="domain" description="Reverse transcriptase Ty1/copia-type" evidence="2">
    <location>
        <begin position="93"/>
        <end position="154"/>
    </location>
</feature>
<sequence>MDPMSIFDPPYIPPLASPSPSATTTPPITKPVTSSLPPSHATHASPPTTPSPTPPSHPTPSHSPVAQPPTPHSLTTAPQPTHPMTTRSKVDPRFLQTVITSLSKEFAMTDLGDLHHFLGIAVTRDKSGLFLSQAQYAQEILQRAYMSNCKPCAILVDTDAKLSADNGPLLPDVTLYRSLVGALQYLTFTCPDITYAVQQIMVFNFGLLPPRHLLPILMLIGVGVRILADPRLDIVFSWGGGGNLLSWSSKRQSTVSRSSAEAEYLAVANAVSEVSWLRNLLLELHVPVRTATVVYCDNVLAVYLSGNPVHHQRTKHIEIDIHFVREKGSY</sequence>
<feature type="compositionally biased region" description="Pro residues" evidence="1">
    <location>
        <begin position="47"/>
        <end position="58"/>
    </location>
</feature>
<dbReference type="Proteomes" id="UP001408789">
    <property type="component" value="Unassembled WGS sequence"/>
</dbReference>